<keyword evidence="2" id="KW-1185">Reference proteome</keyword>
<name>A0A4R5AT77_9ACTN</name>
<dbReference type="SUPFAM" id="SSF50249">
    <property type="entry name" value="Nucleic acid-binding proteins"/>
    <property type="match status" value="1"/>
</dbReference>
<comment type="caution">
    <text evidence="1">The sequence shown here is derived from an EMBL/GenBank/DDBJ whole genome shotgun (WGS) entry which is preliminary data.</text>
</comment>
<dbReference type="Gene3D" id="2.40.50.140">
    <property type="entry name" value="Nucleic acid-binding proteins"/>
    <property type="match status" value="1"/>
</dbReference>
<sequence>MTAREKGVIISWSDREGRGVIQRAEGPDVEFSFTAVHQASGSYLGLTVGLRVTFVLVNTDSGVQAQDVVVGWA</sequence>
<dbReference type="OrthoDB" id="5195005at2"/>
<proteinExistence type="predicted"/>
<evidence type="ECO:0000313" key="2">
    <source>
        <dbReference type="Proteomes" id="UP000294513"/>
    </source>
</evidence>
<organism evidence="1 2">
    <name type="scientific">Actinomadura rubrisoli</name>
    <dbReference type="NCBI Taxonomy" id="2530368"/>
    <lineage>
        <taxon>Bacteria</taxon>
        <taxon>Bacillati</taxon>
        <taxon>Actinomycetota</taxon>
        <taxon>Actinomycetes</taxon>
        <taxon>Streptosporangiales</taxon>
        <taxon>Thermomonosporaceae</taxon>
        <taxon>Actinomadura</taxon>
    </lineage>
</organism>
<reference evidence="1 2" key="1">
    <citation type="submission" date="2019-03" db="EMBL/GenBank/DDBJ databases">
        <title>Draft genome sequences of novel Actinobacteria.</title>
        <authorList>
            <person name="Sahin N."/>
            <person name="Ay H."/>
            <person name="Saygin H."/>
        </authorList>
    </citation>
    <scope>NUCLEOTIDE SEQUENCE [LARGE SCALE GENOMIC DNA]</scope>
    <source>
        <strain evidence="1 2">H3C3</strain>
    </source>
</reference>
<dbReference type="InterPro" id="IPR012340">
    <property type="entry name" value="NA-bd_OB-fold"/>
</dbReference>
<dbReference type="Proteomes" id="UP000294513">
    <property type="component" value="Unassembled WGS sequence"/>
</dbReference>
<dbReference type="AlphaFoldDB" id="A0A4R5AT77"/>
<dbReference type="EMBL" id="SMKU01000238">
    <property type="protein sequence ID" value="TDD74304.1"/>
    <property type="molecule type" value="Genomic_DNA"/>
</dbReference>
<accession>A0A4R5AT77</accession>
<evidence type="ECO:0000313" key="1">
    <source>
        <dbReference type="EMBL" id="TDD74304.1"/>
    </source>
</evidence>
<protein>
    <submittedName>
        <fullName evidence="1">Cold-shock protein</fullName>
    </submittedName>
</protein>
<gene>
    <name evidence="1" type="ORF">E1298_32665</name>
</gene>